<feature type="domain" description="Restriction of telomere capping protein 4 C-terminal" evidence="9">
    <location>
        <begin position="479"/>
        <end position="596"/>
    </location>
</feature>
<evidence type="ECO:0000256" key="4">
    <source>
        <dbReference type="ARBA" id="ARBA00009461"/>
    </source>
</evidence>
<name>A0AA39ZC59_9PEZI</name>
<protein>
    <recommendedName>
        <fullName evidence="5">Restriction of telomere capping protein 4</fullName>
    </recommendedName>
</protein>
<evidence type="ECO:0000256" key="1">
    <source>
        <dbReference type="ARBA" id="ARBA00002738"/>
    </source>
</evidence>
<comment type="caution">
    <text evidence="10">The sequence shown here is derived from an EMBL/GenBank/DDBJ whole genome shotgun (WGS) entry which is preliminary data.</text>
</comment>
<dbReference type="AlphaFoldDB" id="A0AA39ZC59"/>
<keyword evidence="6" id="KW-0963">Cytoplasm</keyword>
<evidence type="ECO:0000256" key="5">
    <source>
        <dbReference type="ARBA" id="ARBA00015162"/>
    </source>
</evidence>
<evidence type="ECO:0000256" key="7">
    <source>
        <dbReference type="ARBA" id="ARBA00023242"/>
    </source>
</evidence>
<dbReference type="PANTHER" id="PTHR41391:SF1">
    <property type="entry name" value="RESTRICTION OF TELOMERE CAPPING PROTEIN 4"/>
    <property type="match status" value="1"/>
</dbReference>
<gene>
    <name evidence="10" type="ORF">QBC41DRAFT_347363</name>
</gene>
<dbReference type="EMBL" id="JAULSY010000059">
    <property type="protein sequence ID" value="KAK0668277.1"/>
    <property type="molecule type" value="Genomic_DNA"/>
</dbReference>
<evidence type="ECO:0000313" key="10">
    <source>
        <dbReference type="EMBL" id="KAK0668277.1"/>
    </source>
</evidence>
<dbReference type="GO" id="GO:0005634">
    <property type="term" value="C:nucleus"/>
    <property type="evidence" value="ECO:0007669"/>
    <property type="project" value="UniProtKB-SubCell"/>
</dbReference>
<feature type="compositionally biased region" description="Polar residues" evidence="8">
    <location>
        <begin position="366"/>
        <end position="390"/>
    </location>
</feature>
<dbReference type="PANTHER" id="PTHR41391">
    <property type="entry name" value="RESTRICTION OF TELOMERE CAPPING PROTEIN 4"/>
    <property type="match status" value="1"/>
</dbReference>
<organism evidence="10 11">
    <name type="scientific">Cercophora samala</name>
    <dbReference type="NCBI Taxonomy" id="330535"/>
    <lineage>
        <taxon>Eukaryota</taxon>
        <taxon>Fungi</taxon>
        <taxon>Dikarya</taxon>
        <taxon>Ascomycota</taxon>
        <taxon>Pezizomycotina</taxon>
        <taxon>Sordariomycetes</taxon>
        <taxon>Sordariomycetidae</taxon>
        <taxon>Sordariales</taxon>
        <taxon>Lasiosphaeriaceae</taxon>
        <taxon>Cercophora</taxon>
    </lineage>
</organism>
<proteinExistence type="inferred from homology"/>
<reference evidence="10" key="1">
    <citation type="submission" date="2023-06" db="EMBL/GenBank/DDBJ databases">
        <title>Genome-scale phylogeny and comparative genomics of the fungal order Sordariales.</title>
        <authorList>
            <consortium name="Lawrence Berkeley National Laboratory"/>
            <person name="Hensen N."/>
            <person name="Bonometti L."/>
            <person name="Westerberg I."/>
            <person name="Brannstrom I.O."/>
            <person name="Guillou S."/>
            <person name="Cros-Aarteil S."/>
            <person name="Calhoun S."/>
            <person name="Haridas S."/>
            <person name="Kuo A."/>
            <person name="Mondo S."/>
            <person name="Pangilinan J."/>
            <person name="Riley R."/>
            <person name="Labutti K."/>
            <person name="Andreopoulos B."/>
            <person name="Lipzen A."/>
            <person name="Chen C."/>
            <person name="Yanf M."/>
            <person name="Daum C."/>
            <person name="Ng V."/>
            <person name="Clum A."/>
            <person name="Steindorff A."/>
            <person name="Ohm R."/>
            <person name="Martin F."/>
            <person name="Silar P."/>
            <person name="Natvig D."/>
            <person name="Lalanne C."/>
            <person name="Gautier V."/>
            <person name="Ament-Velasquez S.L."/>
            <person name="Kruys A."/>
            <person name="Hutchinson M.I."/>
            <person name="Powell A.J."/>
            <person name="Barry K."/>
            <person name="Miller A.N."/>
            <person name="Grigoriev I.V."/>
            <person name="Debuchy R."/>
            <person name="Gladieux P."/>
            <person name="Thoren M.H."/>
            <person name="Johannesson H."/>
        </authorList>
    </citation>
    <scope>NUCLEOTIDE SEQUENCE</scope>
    <source>
        <strain evidence="10">CBS 307.81</strain>
    </source>
</reference>
<evidence type="ECO:0000313" key="11">
    <source>
        <dbReference type="Proteomes" id="UP001174997"/>
    </source>
</evidence>
<dbReference type="Proteomes" id="UP001174997">
    <property type="component" value="Unassembled WGS sequence"/>
</dbReference>
<evidence type="ECO:0000256" key="3">
    <source>
        <dbReference type="ARBA" id="ARBA00004496"/>
    </source>
</evidence>
<feature type="compositionally biased region" description="Basic and acidic residues" evidence="8">
    <location>
        <begin position="62"/>
        <end position="73"/>
    </location>
</feature>
<evidence type="ECO:0000256" key="8">
    <source>
        <dbReference type="SAM" id="MobiDB-lite"/>
    </source>
</evidence>
<comment type="function">
    <text evidence="1">May be involved in a process influencing telomere capping.</text>
</comment>
<keyword evidence="7" id="KW-0539">Nucleus</keyword>
<sequence>MPGMATRFKKVNPPRIPGRRAGLSNKQKVDTLLKQLPPRPTSEASQDTTDTRFPDSPSTQRPDNERNSSKLPDRLSSPLSGSDVEKPRRDPGPIPSSPVQSVIDFPIPSPRQSAPKSSQASTRGKHPARKPTESIHDSESDDDWRAGRSDIRSTDFSKRNQHKSAAVLISSDSKKVIPSSKRHRKAPKQESDSAAAPNPKDDVQEVEETAADKIFGKTKVWKTNQVKYSRKKAGDDEPRTQKRRGGPPTDARGPKKQRSSQEEKKTANISDDEEASTRGLPEALPPPEHGSSPAGRISSIPHRLGSSPLKSRDTLPKRMSTLDETPGSGTQIQPFEMPDLLDSPFGADVDWTTTPTAATSRGRAQKNGNIDTSRSLSPVSPLISQPGSPLSNVPSSPIELPAILKPSICPLCKEEVDRDLLTEYENANPHRTLQSMKKFCIKHKKCSAKEVWVSRGYPDIAWWKLNDRIEDLYPFIRSILQGKKESHYAAQFREKIKWGGNKTLATSDENLTPGYYGIRGLRQMSENLIHEFSSVLRKRALEDSLVSARGYMTYLQAVLVPELATKLVMEDMDVGEAEAREILAESSSVGELLNDEIADVVLESESDEED</sequence>
<feature type="compositionally biased region" description="Basic and acidic residues" evidence="8">
    <location>
        <begin position="130"/>
        <end position="158"/>
    </location>
</feature>
<accession>A0AA39ZC59</accession>
<evidence type="ECO:0000259" key="9">
    <source>
        <dbReference type="SMART" id="SM01312"/>
    </source>
</evidence>
<feature type="compositionally biased region" description="Polar residues" evidence="8">
    <location>
        <begin position="110"/>
        <end position="122"/>
    </location>
</feature>
<keyword evidence="11" id="KW-1185">Reference proteome</keyword>
<dbReference type="SMART" id="SM01312">
    <property type="entry name" value="RTC4"/>
    <property type="match status" value="1"/>
</dbReference>
<dbReference type="InterPro" id="IPR028094">
    <property type="entry name" value="RTC4_C"/>
</dbReference>
<evidence type="ECO:0000256" key="6">
    <source>
        <dbReference type="ARBA" id="ARBA00022490"/>
    </source>
</evidence>
<dbReference type="InterPro" id="IPR039024">
    <property type="entry name" value="RTC4"/>
</dbReference>
<comment type="similarity">
    <text evidence="4">Belongs to the RTC4 family.</text>
</comment>
<evidence type="ECO:0000256" key="2">
    <source>
        <dbReference type="ARBA" id="ARBA00004123"/>
    </source>
</evidence>
<dbReference type="GO" id="GO:0005737">
    <property type="term" value="C:cytoplasm"/>
    <property type="evidence" value="ECO:0007669"/>
    <property type="project" value="UniProtKB-SubCell"/>
</dbReference>
<feature type="region of interest" description="Disordered" evidence="8">
    <location>
        <begin position="1"/>
        <end position="390"/>
    </location>
</feature>
<dbReference type="Pfam" id="PF14474">
    <property type="entry name" value="RTC4"/>
    <property type="match status" value="1"/>
</dbReference>
<comment type="subcellular location">
    <subcellularLocation>
        <location evidence="3">Cytoplasm</location>
    </subcellularLocation>
    <subcellularLocation>
        <location evidence="2">Nucleus</location>
    </subcellularLocation>
</comment>